<evidence type="ECO:0000313" key="2">
    <source>
        <dbReference type="Proteomes" id="UP000638648"/>
    </source>
</evidence>
<dbReference type="AlphaFoldDB" id="A0A927N2M7"/>
<organism evidence="1 2">
    <name type="scientific">Actinopolymorpha pittospori</name>
    <dbReference type="NCBI Taxonomy" id="648752"/>
    <lineage>
        <taxon>Bacteria</taxon>
        <taxon>Bacillati</taxon>
        <taxon>Actinomycetota</taxon>
        <taxon>Actinomycetes</taxon>
        <taxon>Propionibacteriales</taxon>
        <taxon>Actinopolymorphaceae</taxon>
        <taxon>Actinopolymorpha</taxon>
    </lineage>
</organism>
<dbReference type="EMBL" id="JADBEM010000001">
    <property type="protein sequence ID" value="MBE1611201.1"/>
    <property type="molecule type" value="Genomic_DNA"/>
</dbReference>
<dbReference type="RefSeq" id="WP_192754450.1">
    <property type="nucleotide sequence ID" value="NZ_BAABJL010000042.1"/>
</dbReference>
<accession>A0A927N2M7</accession>
<proteinExistence type="predicted"/>
<comment type="caution">
    <text evidence="1">The sequence shown here is derived from an EMBL/GenBank/DDBJ whole genome shotgun (WGS) entry which is preliminary data.</text>
</comment>
<dbReference type="InterPro" id="IPR006311">
    <property type="entry name" value="TAT_signal"/>
</dbReference>
<reference evidence="1" key="1">
    <citation type="submission" date="2020-10" db="EMBL/GenBank/DDBJ databases">
        <title>Sequencing the genomes of 1000 actinobacteria strains.</title>
        <authorList>
            <person name="Klenk H.-P."/>
        </authorList>
    </citation>
    <scope>NUCLEOTIDE SEQUENCE</scope>
    <source>
        <strain evidence="1">DSM 45354</strain>
    </source>
</reference>
<evidence type="ECO:0000313" key="1">
    <source>
        <dbReference type="EMBL" id="MBE1611201.1"/>
    </source>
</evidence>
<dbReference type="PROSITE" id="PS51318">
    <property type="entry name" value="TAT"/>
    <property type="match status" value="1"/>
</dbReference>
<keyword evidence="2" id="KW-1185">Reference proteome</keyword>
<protein>
    <submittedName>
        <fullName evidence="1">Uncharacterized protein</fullName>
    </submittedName>
</protein>
<dbReference type="Proteomes" id="UP000638648">
    <property type="component" value="Unassembled WGS sequence"/>
</dbReference>
<gene>
    <name evidence="1" type="ORF">HEB94_008049</name>
</gene>
<sequence>MSDQPPGRRGFLRGVGASALAWGGAGLLGTSAFEGWSGAPALATTADGSGFDYTARDTFDTFDRLFHDSGGAGQPDQPNEAGGLAWGQSYVLAAFMRMYAAYRDTYYLDRLVHNTDLVLGVRDSARGVTDYTGRSQPAWRAANPYTVGAVRLTDDAGLDVLEVRSALTYADQTTATVRAGSSVDRFTLEVSNARTGATATFADVTMDPASADYVVRRVYDAYPTPTMVTARDLRPTPTAAAPPRWGAFGLTSQPVIFAVHTGMITYPIATFVATVYAEPRLRRRYGAKAAEYLEAVRAAVAVHDPEWEAGEDGLGAFRWPKGMPVPYDGTVQPINQSVALGRTYLELVRATRDSTYRDRAARLARMFAGQIEVDADQAAIWHYWPTSSQMYTGFAKSGDPATDVSAYTPAYGSNGVGAQQYEDTSHGAIEADFAVLAHRAGVHFQTPDLERLARTYTRNLATTTPEGIATTYVRVDGSGGLAPSGQYLQAPRWMAVAWWDRAVFTHARAIYDGWQVQPSSGSLVLCVAELNWYARRGN</sequence>
<name>A0A927N2M7_9ACTN</name>